<accession>A0A423UNS9</accession>
<dbReference type="SUPFAM" id="SSF54427">
    <property type="entry name" value="NTF2-like"/>
    <property type="match status" value="1"/>
</dbReference>
<dbReference type="PANTHER" id="PTHR45138">
    <property type="entry name" value="REGULATORY COMPONENTS OF SENSORY TRANSDUCTION SYSTEM"/>
    <property type="match status" value="1"/>
</dbReference>
<dbReference type="PROSITE" id="PS50887">
    <property type="entry name" value="GGDEF"/>
    <property type="match status" value="1"/>
</dbReference>
<dbReference type="NCBIfam" id="TIGR00254">
    <property type="entry name" value="GGDEF"/>
    <property type="match status" value="1"/>
</dbReference>
<reference evidence="3" key="1">
    <citation type="submission" date="2018-05" db="EMBL/GenBank/DDBJ databases">
        <title>Genome Sequencing of selected type strains of the family Eggerthellaceae.</title>
        <authorList>
            <person name="Danylec N."/>
            <person name="Stoll D.A."/>
            <person name="Doetsch A."/>
            <person name="Huch M."/>
        </authorList>
    </citation>
    <scope>NUCLEOTIDE SEQUENCE [LARGE SCALE GENOMIC DNA]</scope>
    <source>
        <strain evidence="3">DSM 27213</strain>
    </source>
</reference>
<gene>
    <name evidence="2" type="ORF">DMP12_00650</name>
</gene>
<dbReference type="InterPro" id="IPR050469">
    <property type="entry name" value="Diguanylate_Cyclase"/>
</dbReference>
<dbReference type="AlphaFoldDB" id="A0A423UNS9"/>
<dbReference type="Pfam" id="PF13474">
    <property type="entry name" value="SnoaL_3"/>
    <property type="match status" value="1"/>
</dbReference>
<feature type="domain" description="GGDEF" evidence="1">
    <location>
        <begin position="201"/>
        <end position="327"/>
    </location>
</feature>
<dbReference type="InterPro" id="IPR032710">
    <property type="entry name" value="NTF2-like_dom_sf"/>
</dbReference>
<dbReference type="PANTHER" id="PTHR45138:SF9">
    <property type="entry name" value="DIGUANYLATE CYCLASE DGCM-RELATED"/>
    <property type="match status" value="1"/>
</dbReference>
<dbReference type="InterPro" id="IPR037401">
    <property type="entry name" value="SnoaL-like"/>
</dbReference>
<dbReference type="CDD" id="cd01949">
    <property type="entry name" value="GGDEF"/>
    <property type="match status" value="1"/>
</dbReference>
<dbReference type="GO" id="GO:0005886">
    <property type="term" value="C:plasma membrane"/>
    <property type="evidence" value="ECO:0007669"/>
    <property type="project" value="TreeGrafter"/>
</dbReference>
<comment type="caution">
    <text evidence="2">The sequence shown here is derived from an EMBL/GenBank/DDBJ whole genome shotgun (WGS) entry which is preliminary data.</text>
</comment>
<dbReference type="RefSeq" id="WP_096227502.1">
    <property type="nucleotide sequence ID" value="NZ_CP168029.1"/>
</dbReference>
<dbReference type="InterPro" id="IPR000160">
    <property type="entry name" value="GGDEF_dom"/>
</dbReference>
<evidence type="ECO:0000259" key="1">
    <source>
        <dbReference type="PROSITE" id="PS50887"/>
    </source>
</evidence>
<evidence type="ECO:0000313" key="2">
    <source>
        <dbReference type="EMBL" id="ROT92048.1"/>
    </source>
</evidence>
<dbReference type="GO" id="GO:0052621">
    <property type="term" value="F:diguanylate cyclase activity"/>
    <property type="evidence" value="ECO:0007669"/>
    <property type="project" value="TreeGrafter"/>
</dbReference>
<dbReference type="GO" id="GO:1902201">
    <property type="term" value="P:negative regulation of bacterial-type flagellum-dependent cell motility"/>
    <property type="evidence" value="ECO:0007669"/>
    <property type="project" value="TreeGrafter"/>
</dbReference>
<dbReference type="Pfam" id="PF00990">
    <property type="entry name" value="GGDEF"/>
    <property type="match status" value="1"/>
</dbReference>
<dbReference type="Proteomes" id="UP000285258">
    <property type="component" value="Unassembled WGS sequence"/>
</dbReference>
<sequence length="327" mass="37172">MDETMGRAWLDEAVELTKALWHAYLLEPTEEGVHFIFDSLFQSDFSLIGTGKHEMYPSLPAFMAGLERDQEEAQDITFEILDDYYEARPLDERCCIVFGTLWVREKPSKPKPLLVEMDTRFSMVFRREGDRWLLAHLHHSTPNVDQRRDEYYPKTVTEQANAALAYSKTLERRAEMDSMTGLFNHVAFEGYVSEALARGSADSTFFMIDLDDFKLVNDTLGHPEGDRVIVEFADVLSDVFARDAYVGRMGGDEFAAFTECPLTAAQAEAKARTLIERWTERSDGRVKLGCSIGLASVARGQSFHDLYHAADKALYASKRNGKGRFSW</sequence>
<organism evidence="2 3">
    <name type="scientific">Gordonibacter urolithinfaciens</name>
    <dbReference type="NCBI Taxonomy" id="1335613"/>
    <lineage>
        <taxon>Bacteria</taxon>
        <taxon>Bacillati</taxon>
        <taxon>Actinomycetota</taxon>
        <taxon>Coriobacteriia</taxon>
        <taxon>Eggerthellales</taxon>
        <taxon>Eggerthellaceae</taxon>
        <taxon>Gordonibacter</taxon>
    </lineage>
</organism>
<dbReference type="SUPFAM" id="SSF55073">
    <property type="entry name" value="Nucleotide cyclase"/>
    <property type="match status" value="1"/>
</dbReference>
<dbReference type="GO" id="GO:0043709">
    <property type="term" value="P:cell adhesion involved in single-species biofilm formation"/>
    <property type="evidence" value="ECO:0007669"/>
    <property type="project" value="TreeGrafter"/>
</dbReference>
<dbReference type="EMBL" id="QIBW01000001">
    <property type="protein sequence ID" value="ROT92048.1"/>
    <property type="molecule type" value="Genomic_DNA"/>
</dbReference>
<dbReference type="Gene3D" id="3.10.450.50">
    <property type="match status" value="1"/>
</dbReference>
<name>A0A423UNS9_9ACTN</name>
<dbReference type="InterPro" id="IPR029787">
    <property type="entry name" value="Nucleotide_cyclase"/>
</dbReference>
<dbReference type="SMART" id="SM00267">
    <property type="entry name" value="GGDEF"/>
    <property type="match status" value="1"/>
</dbReference>
<dbReference type="InterPro" id="IPR043128">
    <property type="entry name" value="Rev_trsase/Diguanyl_cyclase"/>
</dbReference>
<protein>
    <submittedName>
        <fullName evidence="2">GGDEF domain-containing protein</fullName>
    </submittedName>
</protein>
<proteinExistence type="predicted"/>
<dbReference type="Gene3D" id="3.30.70.270">
    <property type="match status" value="1"/>
</dbReference>
<evidence type="ECO:0000313" key="3">
    <source>
        <dbReference type="Proteomes" id="UP000285258"/>
    </source>
</evidence>